<dbReference type="InterPro" id="IPR050316">
    <property type="entry name" value="Tyrosinase/Hemocyanin"/>
</dbReference>
<evidence type="ECO:0000256" key="1">
    <source>
        <dbReference type="ARBA" id="ARBA00022723"/>
    </source>
</evidence>
<name>A0A5N6FIA9_PETAA</name>
<dbReference type="InterPro" id="IPR008922">
    <property type="entry name" value="Di-copper_centre_dom_sf"/>
</dbReference>
<dbReference type="PANTHER" id="PTHR11474">
    <property type="entry name" value="TYROSINASE FAMILY MEMBER"/>
    <property type="match status" value="1"/>
</dbReference>
<dbReference type="Gene3D" id="1.10.1280.10">
    <property type="entry name" value="Di-copper center containing domain from catechol oxidase"/>
    <property type="match status" value="1"/>
</dbReference>
<dbReference type="Pfam" id="PF00264">
    <property type="entry name" value="Tyrosinase"/>
    <property type="match status" value="1"/>
</dbReference>
<evidence type="ECO:0000313" key="4">
    <source>
        <dbReference type="EMBL" id="KAF5858671.1"/>
    </source>
</evidence>
<gene>
    <name evidence="4" type="ORF">ETB97_003886</name>
</gene>
<dbReference type="GO" id="GO:0016491">
    <property type="term" value="F:oxidoreductase activity"/>
    <property type="evidence" value="ECO:0007669"/>
    <property type="project" value="UniProtKB-KW"/>
</dbReference>
<keyword evidence="2" id="KW-0560">Oxidoreductase</keyword>
<comment type="caution">
    <text evidence="4">The sequence shown here is derived from an EMBL/GenBank/DDBJ whole genome shotgun (WGS) entry which is preliminary data.</text>
</comment>
<dbReference type="SUPFAM" id="SSF48056">
    <property type="entry name" value="Di-copper centre-containing domain"/>
    <property type="match status" value="1"/>
</dbReference>
<evidence type="ECO:0000256" key="2">
    <source>
        <dbReference type="ARBA" id="ARBA00023002"/>
    </source>
</evidence>
<evidence type="ECO:0000313" key="5">
    <source>
        <dbReference type="Proteomes" id="UP000541154"/>
    </source>
</evidence>
<dbReference type="PANTHER" id="PTHR11474:SF125">
    <property type="entry name" value="N-ACETYL-6-HYDROXYTRYPTOPHAN OXIDASE IVOB-RELATED"/>
    <property type="match status" value="1"/>
</dbReference>
<proteinExistence type="predicted"/>
<keyword evidence="1" id="KW-0479">Metal-binding</keyword>
<reference evidence="4 5" key="1">
    <citation type="submission" date="2019-04" db="EMBL/GenBank/DDBJ databases">
        <title>Aspergillus burnettii sp. nov., novel species from soil in southeast Queensland.</title>
        <authorList>
            <person name="Gilchrist C.L.M."/>
            <person name="Pitt J.I."/>
            <person name="Lange L."/>
            <person name="Lacey H.J."/>
            <person name="Vuong D."/>
            <person name="Midgley D.J."/>
            <person name="Greenfield P."/>
            <person name="Bradbury M."/>
            <person name="Lacey E."/>
            <person name="Busk P.K."/>
            <person name="Pilgaard B."/>
            <person name="Chooi Y.H."/>
            <person name="Piggott A.M."/>
        </authorList>
    </citation>
    <scope>NUCLEOTIDE SEQUENCE [LARGE SCALE GENOMIC DNA]</scope>
    <source>
        <strain evidence="4 5">FRR 5400</strain>
    </source>
</reference>
<dbReference type="PROSITE" id="PS00498">
    <property type="entry name" value="TYROSINASE_2"/>
    <property type="match status" value="1"/>
</dbReference>
<dbReference type="PRINTS" id="PR00092">
    <property type="entry name" value="TYROSINASE"/>
</dbReference>
<keyword evidence="5" id="KW-1185">Reference proteome</keyword>
<keyword evidence="3" id="KW-0186">Copper</keyword>
<accession>A0A8H5ZYJ8</accession>
<protein>
    <submittedName>
        <fullName evidence="4">Uncharacterized protein</fullName>
    </submittedName>
</protein>
<dbReference type="OMA" id="PNDQYPG"/>
<sequence>MSLINFLVILTVACVASTSAGLCSPEKVVTRKEWRELDDTERTEYINAIYCLRERPSSLPNEEFPGVRDRLDDFVATHINYTTRIHQNGLLLPWHRHFIFLWEATLREECGYRGSLPYWNWALDAYNLLGSPLFNGNATSLSGNGAYTAEEVRTCSSQGVCLPRGTGGGCVESGPFANFQVHMAPLDENLIQSYASLPPNTFDYKPRCLTRSLNPHIVALFNNQTVVDQLLASSNIIEFLTIMEPSGFDDMGLHGGGHHAVGGDLANLFISPQDPMFMLHHAMIDRLWSLWQGEDRPNRRNALNGTTIIYDPPSAPLVTLDTVMEFGVLDSTRRVREVMDSMDCEYCYVYT</sequence>
<dbReference type="Proteomes" id="UP000541154">
    <property type="component" value="Unassembled WGS sequence"/>
</dbReference>
<organism evidence="4 5">
    <name type="scientific">Petromyces alliaceus</name>
    <name type="common">Aspergillus alliaceus</name>
    <dbReference type="NCBI Taxonomy" id="209559"/>
    <lineage>
        <taxon>Eukaryota</taxon>
        <taxon>Fungi</taxon>
        <taxon>Dikarya</taxon>
        <taxon>Ascomycota</taxon>
        <taxon>Pezizomycotina</taxon>
        <taxon>Eurotiomycetes</taxon>
        <taxon>Eurotiomycetidae</taxon>
        <taxon>Eurotiales</taxon>
        <taxon>Aspergillaceae</taxon>
        <taxon>Aspergillus</taxon>
        <taxon>Aspergillus subgen. Circumdati</taxon>
    </lineage>
</organism>
<dbReference type="EMBL" id="SPNV01000195">
    <property type="protein sequence ID" value="KAF5858671.1"/>
    <property type="molecule type" value="Genomic_DNA"/>
</dbReference>
<evidence type="ECO:0000256" key="3">
    <source>
        <dbReference type="ARBA" id="ARBA00023008"/>
    </source>
</evidence>
<dbReference type="AlphaFoldDB" id="A0A5N6FIA9"/>
<dbReference type="GO" id="GO:0046872">
    <property type="term" value="F:metal ion binding"/>
    <property type="evidence" value="ECO:0007669"/>
    <property type="project" value="UniProtKB-KW"/>
</dbReference>
<accession>A0A5N6FIA9</accession>
<dbReference type="InterPro" id="IPR002227">
    <property type="entry name" value="Tyrosinase_Cu-bd"/>
</dbReference>